<dbReference type="InterPro" id="IPR003594">
    <property type="entry name" value="HATPase_dom"/>
</dbReference>
<evidence type="ECO:0000313" key="8">
    <source>
        <dbReference type="Proteomes" id="UP000094741"/>
    </source>
</evidence>
<evidence type="ECO:0000259" key="5">
    <source>
        <dbReference type="PROSITE" id="PS50042"/>
    </source>
</evidence>
<dbReference type="PANTHER" id="PTHR43065:SF48">
    <property type="entry name" value="HISTIDINE KINASE"/>
    <property type="match status" value="1"/>
</dbReference>
<comment type="caution">
    <text evidence="7">The sequence shown here is derived from an EMBL/GenBank/DDBJ whole genome shotgun (WGS) entry which is preliminary data.</text>
</comment>
<dbReference type="InterPro" id="IPR011006">
    <property type="entry name" value="CheY-like_superfamily"/>
</dbReference>
<dbReference type="Gene3D" id="2.60.120.10">
    <property type="entry name" value="Jelly Rolls"/>
    <property type="match status" value="1"/>
</dbReference>
<dbReference type="PANTHER" id="PTHR43065">
    <property type="entry name" value="SENSOR HISTIDINE KINASE"/>
    <property type="match status" value="1"/>
</dbReference>
<accession>A0A1E5BHX3</accession>
<dbReference type="SUPFAM" id="SSF51206">
    <property type="entry name" value="cAMP-binding domain-like"/>
    <property type="match status" value="1"/>
</dbReference>
<dbReference type="SUPFAM" id="SSF47384">
    <property type="entry name" value="Homodimeric domain of signal transducing histidine kinase"/>
    <property type="match status" value="1"/>
</dbReference>
<gene>
    <name evidence="7" type="ORF">A1QO_18595</name>
</gene>
<sequence>MNSFALLYLDNNPISVEQLRTELSHFATRFDIHAVDSIEDAHCTLEFCKQQEQTVALVIASHHSEFNGAEFLIQLDKSAHTKSARKILLSCGQDIQAILSAVNEGRLDHCLTKPLQDNLVYKTVKKELTTFVIEQDTDNLLSYSLILDQQHLLRAHIDAKMKSYQEGFISDHHRLSDAELAEQVISALELFFLQEDDSHACRTYSADHLLTKEGEENRFLWFITEGKVALYKKDELGQQREVVRHDKGNIVGGMSFVTGELSFSTAITLTRTKVIKLDRDIFTKVMHSNTHLLPLFTNLLLRHFNRRLQRSINTKLELQKTLESLETAHQQLIEKEKMAMLGQLVAGVAHELNNPIAAILRGTETLTSKLDQLLELGSKNLSNELTTPNEKGKTILDQALISTPTSTSEDRAKSKLLDNEIKHRLLAKKLVKLRLENDQELVSLAKHNPEHALELVNQYDLYHLTGTTLRSIGVCAHRIADMVKSLKGYARPDDECFHSANIYEGIEDTLVIFENKLKHHTVVKEYCELPKLYCQPIALQQVWTNLISNAIDALPIPGELKIHTSIESIEDQHWVVICFEDNGTGITPELQEQIFTLNFTTKKEGNFGLGIGLSVCHQIINQHNGRIEVESVPNEFTRMAVWLPIHCTLHRDKE</sequence>
<organism evidence="7 8">
    <name type="scientific">Vibrio genomosp. F10 str. ZF-129</name>
    <dbReference type="NCBI Taxonomy" id="1187848"/>
    <lineage>
        <taxon>Bacteria</taxon>
        <taxon>Pseudomonadati</taxon>
        <taxon>Pseudomonadota</taxon>
        <taxon>Gammaproteobacteria</taxon>
        <taxon>Vibrionales</taxon>
        <taxon>Vibrionaceae</taxon>
        <taxon>Vibrio</taxon>
    </lineage>
</organism>
<dbReference type="Pfam" id="PF00027">
    <property type="entry name" value="cNMP_binding"/>
    <property type="match status" value="1"/>
</dbReference>
<keyword evidence="4" id="KW-0175">Coiled coil</keyword>
<dbReference type="STRING" id="1187848.A1QO_18595"/>
<dbReference type="InterPro" id="IPR018490">
    <property type="entry name" value="cNMP-bd_dom_sf"/>
</dbReference>
<dbReference type="Gene3D" id="1.10.287.130">
    <property type="match status" value="1"/>
</dbReference>
<dbReference type="GO" id="GO:0000155">
    <property type="term" value="F:phosphorelay sensor kinase activity"/>
    <property type="evidence" value="ECO:0007669"/>
    <property type="project" value="InterPro"/>
</dbReference>
<dbReference type="CDD" id="cd00082">
    <property type="entry name" value="HisKA"/>
    <property type="match status" value="1"/>
</dbReference>
<dbReference type="eggNOG" id="COG0784">
    <property type="taxonomic scope" value="Bacteria"/>
</dbReference>
<evidence type="ECO:0000256" key="3">
    <source>
        <dbReference type="ARBA" id="ARBA00022553"/>
    </source>
</evidence>
<dbReference type="SUPFAM" id="SSF52172">
    <property type="entry name" value="CheY-like"/>
    <property type="match status" value="1"/>
</dbReference>
<dbReference type="eggNOG" id="COG0664">
    <property type="taxonomic scope" value="Bacteria"/>
</dbReference>
<dbReference type="RefSeq" id="WP_026026772.1">
    <property type="nucleotide sequence ID" value="NZ_AJYQ02000038.1"/>
</dbReference>
<dbReference type="eggNOG" id="COG4191">
    <property type="taxonomic scope" value="Bacteria"/>
</dbReference>
<dbReference type="Proteomes" id="UP000094741">
    <property type="component" value="Unassembled WGS sequence"/>
</dbReference>
<feature type="domain" description="Histidine kinase" evidence="6">
    <location>
        <begin position="539"/>
        <end position="647"/>
    </location>
</feature>
<feature type="coiled-coil region" evidence="4">
    <location>
        <begin position="308"/>
        <end position="335"/>
    </location>
</feature>
<evidence type="ECO:0000259" key="6">
    <source>
        <dbReference type="PROSITE" id="PS50109"/>
    </source>
</evidence>
<dbReference type="Gene3D" id="3.30.565.10">
    <property type="entry name" value="Histidine kinase-like ATPase, C-terminal domain"/>
    <property type="match status" value="1"/>
</dbReference>
<dbReference type="PROSITE" id="PS50109">
    <property type="entry name" value="HIS_KIN"/>
    <property type="match status" value="1"/>
</dbReference>
<dbReference type="InterPro" id="IPR003661">
    <property type="entry name" value="HisK_dim/P_dom"/>
</dbReference>
<dbReference type="PROSITE" id="PS50042">
    <property type="entry name" value="CNMP_BINDING_3"/>
    <property type="match status" value="1"/>
</dbReference>
<dbReference type="EMBL" id="AJYQ02000038">
    <property type="protein sequence ID" value="OEE36671.1"/>
    <property type="molecule type" value="Genomic_DNA"/>
</dbReference>
<comment type="catalytic activity">
    <reaction evidence="1">
        <text>ATP + protein L-histidine = ADP + protein N-phospho-L-histidine.</text>
        <dbReference type="EC" id="2.7.13.3"/>
    </reaction>
</comment>
<dbReference type="InterPro" id="IPR014710">
    <property type="entry name" value="RmlC-like_jellyroll"/>
</dbReference>
<dbReference type="CDD" id="cd00038">
    <property type="entry name" value="CAP_ED"/>
    <property type="match status" value="1"/>
</dbReference>
<keyword evidence="3" id="KW-0597">Phosphoprotein</keyword>
<dbReference type="EC" id="2.7.13.3" evidence="2"/>
<evidence type="ECO:0000256" key="2">
    <source>
        <dbReference type="ARBA" id="ARBA00012438"/>
    </source>
</evidence>
<dbReference type="InterPro" id="IPR005467">
    <property type="entry name" value="His_kinase_dom"/>
</dbReference>
<evidence type="ECO:0000256" key="4">
    <source>
        <dbReference type="SAM" id="Coils"/>
    </source>
</evidence>
<evidence type="ECO:0000313" key="7">
    <source>
        <dbReference type="EMBL" id="OEE36671.1"/>
    </source>
</evidence>
<dbReference type="PRINTS" id="PR00344">
    <property type="entry name" value="BCTRLSENSOR"/>
</dbReference>
<dbReference type="InterPro" id="IPR036097">
    <property type="entry name" value="HisK_dim/P_sf"/>
</dbReference>
<name>A0A1E5BHX3_9VIBR</name>
<dbReference type="AlphaFoldDB" id="A0A1E5BHX3"/>
<evidence type="ECO:0000256" key="1">
    <source>
        <dbReference type="ARBA" id="ARBA00000085"/>
    </source>
</evidence>
<dbReference type="Pfam" id="PF02518">
    <property type="entry name" value="HATPase_c"/>
    <property type="match status" value="1"/>
</dbReference>
<feature type="domain" description="Cyclic nucleotide-binding" evidence="5">
    <location>
        <begin position="202"/>
        <end position="303"/>
    </location>
</feature>
<proteinExistence type="predicted"/>
<dbReference type="InterPro" id="IPR036890">
    <property type="entry name" value="HATPase_C_sf"/>
</dbReference>
<dbReference type="InterPro" id="IPR000595">
    <property type="entry name" value="cNMP-bd_dom"/>
</dbReference>
<reference evidence="7 8" key="1">
    <citation type="journal article" date="2012" name="Science">
        <title>Ecological populations of bacteria act as socially cohesive units of antibiotic production and resistance.</title>
        <authorList>
            <person name="Cordero O.X."/>
            <person name="Wildschutte H."/>
            <person name="Kirkup B."/>
            <person name="Proehl S."/>
            <person name="Ngo L."/>
            <person name="Hussain F."/>
            <person name="Le Roux F."/>
            <person name="Mincer T."/>
            <person name="Polz M.F."/>
        </authorList>
    </citation>
    <scope>NUCLEOTIDE SEQUENCE [LARGE SCALE GENOMIC DNA]</scope>
    <source>
        <strain evidence="7 8">ZF-129</strain>
    </source>
</reference>
<dbReference type="Gene3D" id="3.40.50.2300">
    <property type="match status" value="1"/>
</dbReference>
<protein>
    <recommendedName>
        <fullName evidence="2">histidine kinase</fullName>
        <ecNumber evidence="2">2.7.13.3</ecNumber>
    </recommendedName>
</protein>
<dbReference type="SMART" id="SM00387">
    <property type="entry name" value="HATPase_c"/>
    <property type="match status" value="1"/>
</dbReference>
<dbReference type="SUPFAM" id="SSF55874">
    <property type="entry name" value="ATPase domain of HSP90 chaperone/DNA topoisomerase II/histidine kinase"/>
    <property type="match status" value="1"/>
</dbReference>
<dbReference type="InterPro" id="IPR004358">
    <property type="entry name" value="Sig_transdc_His_kin-like_C"/>
</dbReference>